<dbReference type="PANTHER" id="PTHR21043">
    <property type="entry name" value="IOJAP SUPERFAMILY ORTHOLOG"/>
    <property type="match status" value="1"/>
</dbReference>
<dbReference type="AlphaFoldDB" id="A0A6J6DQB9"/>
<sequence>MAARESTIKLTQRAAEAIVDKLGRDLVAIDLSEQMVLSEVFLIATGRNEKQVEAIADEVERVLALAGEKPARRERSDSWVLLDYSDLVVHIQSEDVRQYYMLDRLWNDCPRIELHLDLGPSESQSEEASR</sequence>
<dbReference type="InterPro" id="IPR043519">
    <property type="entry name" value="NT_sf"/>
</dbReference>
<dbReference type="NCBIfam" id="TIGR00090">
    <property type="entry name" value="rsfS_iojap_ybeB"/>
    <property type="match status" value="1"/>
</dbReference>
<evidence type="ECO:0000256" key="1">
    <source>
        <dbReference type="ARBA" id="ARBA00010574"/>
    </source>
</evidence>
<gene>
    <name evidence="2" type="ORF">UFOPK1650_00469</name>
</gene>
<dbReference type="InterPro" id="IPR004394">
    <property type="entry name" value="Iojap/RsfS/C7orf30"/>
</dbReference>
<name>A0A6J6DQB9_9ZZZZ</name>
<dbReference type="PANTHER" id="PTHR21043:SF0">
    <property type="entry name" value="MITOCHONDRIAL ASSEMBLY OF RIBOSOMAL LARGE SUBUNIT PROTEIN 1"/>
    <property type="match status" value="1"/>
</dbReference>
<proteinExistence type="inferred from homology"/>
<dbReference type="GO" id="GO:0090071">
    <property type="term" value="P:negative regulation of ribosome biogenesis"/>
    <property type="evidence" value="ECO:0007669"/>
    <property type="project" value="TreeGrafter"/>
</dbReference>
<accession>A0A6J6DQB9</accession>
<evidence type="ECO:0000313" key="2">
    <source>
        <dbReference type="EMBL" id="CAB4566312.1"/>
    </source>
</evidence>
<dbReference type="GO" id="GO:0017148">
    <property type="term" value="P:negative regulation of translation"/>
    <property type="evidence" value="ECO:0007669"/>
    <property type="project" value="TreeGrafter"/>
</dbReference>
<dbReference type="Pfam" id="PF02410">
    <property type="entry name" value="RsfS"/>
    <property type="match status" value="1"/>
</dbReference>
<comment type="similarity">
    <text evidence="1">Belongs to the Iojap/RsfS family.</text>
</comment>
<dbReference type="Gene3D" id="3.30.460.10">
    <property type="entry name" value="Beta Polymerase, domain 2"/>
    <property type="match status" value="1"/>
</dbReference>
<dbReference type="GO" id="GO:0043023">
    <property type="term" value="F:ribosomal large subunit binding"/>
    <property type="evidence" value="ECO:0007669"/>
    <property type="project" value="TreeGrafter"/>
</dbReference>
<reference evidence="2" key="1">
    <citation type="submission" date="2020-05" db="EMBL/GenBank/DDBJ databases">
        <authorList>
            <person name="Chiriac C."/>
            <person name="Salcher M."/>
            <person name="Ghai R."/>
            <person name="Kavagutti S V."/>
        </authorList>
    </citation>
    <scope>NUCLEOTIDE SEQUENCE</scope>
</reference>
<dbReference type="EMBL" id="CAEZTJ010000049">
    <property type="protein sequence ID" value="CAB4566312.1"/>
    <property type="molecule type" value="Genomic_DNA"/>
</dbReference>
<organism evidence="2">
    <name type="scientific">freshwater metagenome</name>
    <dbReference type="NCBI Taxonomy" id="449393"/>
    <lineage>
        <taxon>unclassified sequences</taxon>
        <taxon>metagenomes</taxon>
        <taxon>ecological metagenomes</taxon>
    </lineage>
</organism>
<dbReference type="SUPFAM" id="SSF81301">
    <property type="entry name" value="Nucleotidyltransferase"/>
    <property type="match status" value="1"/>
</dbReference>
<dbReference type="HAMAP" id="MF_01477">
    <property type="entry name" value="Iojap_RsfS"/>
    <property type="match status" value="1"/>
</dbReference>
<protein>
    <submittedName>
        <fullName evidence="2">Unannotated protein</fullName>
    </submittedName>
</protein>